<keyword evidence="2" id="KW-0808">Transferase</keyword>
<evidence type="ECO:0000256" key="2">
    <source>
        <dbReference type="ARBA" id="ARBA00022679"/>
    </source>
</evidence>
<dbReference type="InterPro" id="IPR030903">
    <property type="entry name" value="CDPS"/>
</dbReference>
<name>A0A931FFX1_9ACTN</name>
<evidence type="ECO:0000313" key="6">
    <source>
        <dbReference type="Proteomes" id="UP000657385"/>
    </source>
</evidence>
<proteinExistence type="inferred from homology"/>
<protein>
    <recommendedName>
        <fullName evidence="3">Cyclodipeptide synthase</fullName>
    </recommendedName>
</protein>
<gene>
    <name evidence="5" type="ORF">I2501_12560</name>
</gene>
<feature type="region of interest" description="Disordered" evidence="4">
    <location>
        <begin position="277"/>
        <end position="310"/>
    </location>
</feature>
<dbReference type="NCBIfam" id="TIGR04539">
    <property type="entry name" value="tRNA_cyclodipep"/>
    <property type="match status" value="1"/>
</dbReference>
<evidence type="ECO:0000256" key="3">
    <source>
        <dbReference type="ARBA" id="ARBA00030771"/>
    </source>
</evidence>
<dbReference type="Gene3D" id="3.40.50.11710">
    <property type="entry name" value="Cyclodipeptide synthase"/>
    <property type="match status" value="1"/>
</dbReference>
<evidence type="ECO:0000313" key="5">
    <source>
        <dbReference type="EMBL" id="MBF9068854.1"/>
    </source>
</evidence>
<sequence length="310" mass="33349">MLTARAVATPGAQGSIGTRDAKDALHLQTATRTLFHVSPYTPHCALIEADGDHAVIGISPGNSYFSAQRVNDLAQWGVDHFRRVDLVYTDLYVAEMYEALGYTPDDARRKAVKNLRGVRAKVHNAVEEARAGLAGLADDGGDRIRAHAMSDLRANPAYRQIHDQLWGRLERDDEFRGVIDELVGRFLAAKVLGGQTGTPEQREICLRYICAEAPLFLDSPAILGVPSSLNCYHQLLPLAELLYSRGHGLRASRNQGHAIVTPVEPVEPVAPVAPVVEPVPSAQPLPSVQPASTPDASAAAAAPTHAGDDR</sequence>
<dbReference type="Proteomes" id="UP000657385">
    <property type="component" value="Unassembled WGS sequence"/>
</dbReference>
<dbReference type="AlphaFoldDB" id="A0A931FFX1"/>
<dbReference type="GO" id="GO:0016755">
    <property type="term" value="F:aminoacyltransferase activity"/>
    <property type="evidence" value="ECO:0007669"/>
    <property type="project" value="InterPro"/>
</dbReference>
<accession>A0A931FFX1</accession>
<feature type="compositionally biased region" description="Low complexity" evidence="4">
    <location>
        <begin position="290"/>
        <end position="310"/>
    </location>
</feature>
<dbReference type="Pfam" id="PF16715">
    <property type="entry name" value="CDPS"/>
    <property type="match status" value="1"/>
</dbReference>
<evidence type="ECO:0000256" key="1">
    <source>
        <dbReference type="ARBA" id="ARBA00006034"/>
    </source>
</evidence>
<evidence type="ECO:0000256" key="4">
    <source>
        <dbReference type="SAM" id="MobiDB-lite"/>
    </source>
</evidence>
<comment type="similarity">
    <text evidence="1">Belongs to the CDPS family.</text>
</comment>
<keyword evidence="6" id="KW-1185">Reference proteome</keyword>
<organism evidence="5 6">
    <name type="scientific">Streptacidiphilus fuscans</name>
    <dbReference type="NCBI Taxonomy" id="2789292"/>
    <lineage>
        <taxon>Bacteria</taxon>
        <taxon>Bacillati</taxon>
        <taxon>Actinomycetota</taxon>
        <taxon>Actinomycetes</taxon>
        <taxon>Kitasatosporales</taxon>
        <taxon>Streptomycetaceae</taxon>
        <taxon>Streptacidiphilus</taxon>
    </lineage>
</organism>
<dbReference type="InterPro" id="IPR038622">
    <property type="entry name" value="CDPS_sf"/>
</dbReference>
<reference evidence="5" key="1">
    <citation type="submission" date="2020-11" db="EMBL/GenBank/DDBJ databases">
        <title>Isolation and identification of active actinomycetes.</title>
        <authorList>
            <person name="Yu B."/>
        </authorList>
    </citation>
    <scope>NUCLEOTIDE SEQUENCE</scope>
    <source>
        <strain evidence="5">NEAU-YB345</strain>
    </source>
</reference>
<dbReference type="EMBL" id="JADPRT010000004">
    <property type="protein sequence ID" value="MBF9068854.1"/>
    <property type="molecule type" value="Genomic_DNA"/>
</dbReference>
<comment type="caution">
    <text evidence="5">The sequence shown here is derived from an EMBL/GenBank/DDBJ whole genome shotgun (WGS) entry which is preliminary data.</text>
</comment>